<reference evidence="1" key="5">
    <citation type="journal article" date="2021" name="G3 (Bethesda)">
        <title>Aegilops tauschii genome assembly Aet v5.0 features greater sequence contiguity and improved annotation.</title>
        <authorList>
            <person name="Wang L."/>
            <person name="Zhu T."/>
            <person name="Rodriguez J.C."/>
            <person name="Deal K.R."/>
            <person name="Dubcovsky J."/>
            <person name="McGuire P.E."/>
            <person name="Lux T."/>
            <person name="Spannagl M."/>
            <person name="Mayer K.F.X."/>
            <person name="Baldrich P."/>
            <person name="Meyers B.C."/>
            <person name="Huo N."/>
            <person name="Gu Y.Q."/>
            <person name="Zhou H."/>
            <person name="Devos K.M."/>
            <person name="Bennetzen J.L."/>
            <person name="Unver T."/>
            <person name="Budak H."/>
            <person name="Gulick P.J."/>
            <person name="Galiba G."/>
            <person name="Kalapos B."/>
            <person name="Nelson D.R."/>
            <person name="Li P."/>
            <person name="You F.M."/>
            <person name="Luo M.C."/>
            <person name="Dvorak J."/>
        </authorList>
    </citation>
    <scope>NUCLEOTIDE SEQUENCE [LARGE SCALE GENOMIC DNA]</scope>
    <source>
        <strain evidence="1">cv. AL8/78</strain>
    </source>
</reference>
<reference evidence="1" key="3">
    <citation type="journal article" date="2017" name="Nature">
        <title>Genome sequence of the progenitor of the wheat D genome Aegilops tauschii.</title>
        <authorList>
            <person name="Luo M.C."/>
            <person name="Gu Y.Q."/>
            <person name="Puiu D."/>
            <person name="Wang H."/>
            <person name="Twardziok S.O."/>
            <person name="Deal K.R."/>
            <person name="Huo N."/>
            <person name="Zhu T."/>
            <person name="Wang L."/>
            <person name="Wang Y."/>
            <person name="McGuire P.E."/>
            <person name="Liu S."/>
            <person name="Long H."/>
            <person name="Ramasamy R.K."/>
            <person name="Rodriguez J.C."/>
            <person name="Van S.L."/>
            <person name="Yuan L."/>
            <person name="Wang Z."/>
            <person name="Xia Z."/>
            <person name="Xiao L."/>
            <person name="Anderson O.D."/>
            <person name="Ouyang S."/>
            <person name="Liang Y."/>
            <person name="Zimin A.V."/>
            <person name="Pertea G."/>
            <person name="Qi P."/>
            <person name="Bennetzen J.L."/>
            <person name="Dai X."/>
            <person name="Dawson M.W."/>
            <person name="Muller H.G."/>
            <person name="Kugler K."/>
            <person name="Rivarola-Duarte L."/>
            <person name="Spannagl M."/>
            <person name="Mayer K.F.X."/>
            <person name="Lu F.H."/>
            <person name="Bevan M.W."/>
            <person name="Leroy P."/>
            <person name="Li P."/>
            <person name="You F.M."/>
            <person name="Sun Q."/>
            <person name="Liu Z."/>
            <person name="Lyons E."/>
            <person name="Wicker T."/>
            <person name="Salzberg S.L."/>
            <person name="Devos K.M."/>
            <person name="Dvorak J."/>
        </authorList>
    </citation>
    <scope>NUCLEOTIDE SEQUENCE [LARGE SCALE GENOMIC DNA]</scope>
    <source>
        <strain evidence="1">cv. AL8/78</strain>
    </source>
</reference>
<dbReference type="AlphaFoldDB" id="A0A453IG99"/>
<organism evidence="1 2">
    <name type="scientific">Aegilops tauschii subsp. strangulata</name>
    <name type="common">Goatgrass</name>
    <dbReference type="NCBI Taxonomy" id="200361"/>
    <lineage>
        <taxon>Eukaryota</taxon>
        <taxon>Viridiplantae</taxon>
        <taxon>Streptophyta</taxon>
        <taxon>Embryophyta</taxon>
        <taxon>Tracheophyta</taxon>
        <taxon>Spermatophyta</taxon>
        <taxon>Magnoliopsida</taxon>
        <taxon>Liliopsida</taxon>
        <taxon>Poales</taxon>
        <taxon>Poaceae</taxon>
        <taxon>BOP clade</taxon>
        <taxon>Pooideae</taxon>
        <taxon>Triticodae</taxon>
        <taxon>Triticeae</taxon>
        <taxon>Triticinae</taxon>
        <taxon>Aegilops</taxon>
    </lineage>
</organism>
<accession>A0A453IG99</accession>
<dbReference type="EnsemblPlants" id="AET4Gv20551400.3">
    <property type="protein sequence ID" value="AET4Gv20551400.3"/>
    <property type="gene ID" value="AET4Gv20551400"/>
</dbReference>
<protein>
    <submittedName>
        <fullName evidence="1">Uncharacterized protein</fullName>
    </submittedName>
</protein>
<reference evidence="2" key="2">
    <citation type="journal article" date="2017" name="Nat. Plants">
        <title>The Aegilops tauschii genome reveals multiple impacts of transposons.</title>
        <authorList>
            <person name="Zhao G."/>
            <person name="Zou C."/>
            <person name="Li K."/>
            <person name="Wang K."/>
            <person name="Li T."/>
            <person name="Gao L."/>
            <person name="Zhang X."/>
            <person name="Wang H."/>
            <person name="Yang Z."/>
            <person name="Liu X."/>
            <person name="Jiang W."/>
            <person name="Mao L."/>
            <person name="Kong X."/>
            <person name="Jiao Y."/>
            <person name="Jia J."/>
        </authorList>
    </citation>
    <scope>NUCLEOTIDE SEQUENCE [LARGE SCALE GENOMIC DNA]</scope>
    <source>
        <strain evidence="2">cv. AL8/78</strain>
    </source>
</reference>
<proteinExistence type="predicted"/>
<dbReference type="Proteomes" id="UP000015105">
    <property type="component" value="Chromosome 4D"/>
</dbReference>
<evidence type="ECO:0000313" key="1">
    <source>
        <dbReference type="EnsemblPlants" id="AET4Gv20551400.3"/>
    </source>
</evidence>
<sequence>MGSSEADDDQLLKSFLAEVSEAERDNEVLR</sequence>
<keyword evidence="2" id="KW-1185">Reference proteome</keyword>
<name>A0A453IG99_AEGTS</name>
<dbReference type="Gramene" id="AET4Gv20551400.3">
    <property type="protein sequence ID" value="AET4Gv20551400.3"/>
    <property type="gene ID" value="AET4Gv20551400"/>
</dbReference>
<evidence type="ECO:0000313" key="2">
    <source>
        <dbReference type="Proteomes" id="UP000015105"/>
    </source>
</evidence>
<reference evidence="2" key="1">
    <citation type="journal article" date="2014" name="Science">
        <title>Ancient hybridizations among the ancestral genomes of bread wheat.</title>
        <authorList>
            <consortium name="International Wheat Genome Sequencing Consortium,"/>
            <person name="Marcussen T."/>
            <person name="Sandve S.R."/>
            <person name="Heier L."/>
            <person name="Spannagl M."/>
            <person name="Pfeifer M."/>
            <person name="Jakobsen K.S."/>
            <person name="Wulff B.B."/>
            <person name="Steuernagel B."/>
            <person name="Mayer K.F."/>
            <person name="Olsen O.A."/>
        </authorList>
    </citation>
    <scope>NUCLEOTIDE SEQUENCE [LARGE SCALE GENOMIC DNA]</scope>
    <source>
        <strain evidence="2">cv. AL8/78</strain>
    </source>
</reference>
<reference evidence="1" key="4">
    <citation type="submission" date="2019-03" db="UniProtKB">
        <authorList>
            <consortium name="EnsemblPlants"/>
        </authorList>
    </citation>
    <scope>IDENTIFICATION</scope>
</reference>